<keyword evidence="2" id="KW-1185">Reference proteome</keyword>
<sequence length="39" mass="4440">WVLSKRLNRVLTYSPTASFHSRKTDNGVAIIATVHLHLH</sequence>
<dbReference type="AlphaFoldDB" id="A0A9P7R194"/>
<reference evidence="1" key="1">
    <citation type="submission" date="2021-05" db="EMBL/GenBank/DDBJ databases">
        <title>Comparative genomics of three Colletotrichum scovillei strains and genetic complementation revealed genes involved fungal growth and virulence on chili pepper.</title>
        <authorList>
            <person name="Hsieh D.-K."/>
            <person name="Chuang S.-C."/>
            <person name="Chen C.-Y."/>
            <person name="Chao Y.-T."/>
            <person name="Lu M.-Y.J."/>
            <person name="Lee M.-H."/>
            <person name="Shih M.-C."/>
        </authorList>
    </citation>
    <scope>NUCLEOTIDE SEQUENCE</scope>
    <source>
        <strain evidence="1">Coll-153</strain>
    </source>
</reference>
<comment type="caution">
    <text evidence="1">The sequence shown here is derived from an EMBL/GenBank/DDBJ whole genome shotgun (WGS) entry which is preliminary data.</text>
</comment>
<evidence type="ECO:0000313" key="1">
    <source>
        <dbReference type="EMBL" id="KAG7045736.1"/>
    </source>
</evidence>
<dbReference type="Proteomes" id="UP000699042">
    <property type="component" value="Unassembled WGS sequence"/>
</dbReference>
<dbReference type="EMBL" id="JAESDN010000009">
    <property type="protein sequence ID" value="KAG7045736.1"/>
    <property type="molecule type" value="Genomic_DNA"/>
</dbReference>
<protein>
    <submittedName>
        <fullName evidence="1">Uncharacterized protein</fullName>
    </submittedName>
</protein>
<name>A0A9P7R194_9PEZI</name>
<organism evidence="1 2">
    <name type="scientific">Colletotrichum scovillei</name>
    <dbReference type="NCBI Taxonomy" id="1209932"/>
    <lineage>
        <taxon>Eukaryota</taxon>
        <taxon>Fungi</taxon>
        <taxon>Dikarya</taxon>
        <taxon>Ascomycota</taxon>
        <taxon>Pezizomycotina</taxon>
        <taxon>Sordariomycetes</taxon>
        <taxon>Hypocreomycetidae</taxon>
        <taxon>Glomerellales</taxon>
        <taxon>Glomerellaceae</taxon>
        <taxon>Colletotrichum</taxon>
        <taxon>Colletotrichum acutatum species complex</taxon>
    </lineage>
</organism>
<accession>A0A9P7R194</accession>
<feature type="non-terminal residue" evidence="1">
    <location>
        <position position="39"/>
    </location>
</feature>
<evidence type="ECO:0000313" key="2">
    <source>
        <dbReference type="Proteomes" id="UP000699042"/>
    </source>
</evidence>
<gene>
    <name evidence="1" type="ORF">JMJ77_009813</name>
</gene>
<proteinExistence type="predicted"/>